<evidence type="ECO:0000256" key="8">
    <source>
        <dbReference type="ARBA" id="ARBA00022927"/>
    </source>
</evidence>
<comment type="function">
    <text evidence="1">Directs RNA polymerase II nuclear import.</text>
</comment>
<dbReference type="PANTHER" id="PTHR31196">
    <property type="entry name" value="RNA POLYMERASE II NUCLEAR LOCALIZATION PROTEIN SLC7A6OS-RELATED"/>
    <property type="match status" value="1"/>
</dbReference>
<evidence type="ECO:0000256" key="4">
    <source>
        <dbReference type="ARBA" id="ARBA00010218"/>
    </source>
</evidence>
<evidence type="ECO:0000313" key="12">
    <source>
        <dbReference type="EMBL" id="KAG2501021.1"/>
    </source>
</evidence>
<organism evidence="12 13">
    <name type="scientific">Edaphochlamys debaryana</name>
    <dbReference type="NCBI Taxonomy" id="47281"/>
    <lineage>
        <taxon>Eukaryota</taxon>
        <taxon>Viridiplantae</taxon>
        <taxon>Chlorophyta</taxon>
        <taxon>core chlorophytes</taxon>
        <taxon>Chlorophyceae</taxon>
        <taxon>CS clade</taxon>
        <taxon>Chlamydomonadales</taxon>
        <taxon>Chlamydomonadales incertae sedis</taxon>
        <taxon>Edaphochlamys</taxon>
    </lineage>
</organism>
<comment type="caution">
    <text evidence="12">The sequence shown here is derived from an EMBL/GenBank/DDBJ whole genome shotgun (WGS) entry which is preliminary data.</text>
</comment>
<dbReference type="Pfam" id="PF08574">
    <property type="entry name" value="Iwr1"/>
    <property type="match status" value="1"/>
</dbReference>
<evidence type="ECO:0000256" key="7">
    <source>
        <dbReference type="ARBA" id="ARBA00022490"/>
    </source>
</evidence>
<dbReference type="PANTHER" id="PTHR31196:SF2">
    <property type="entry name" value="RNA POLYMERASE II NUCLEAR LOCALIZATION PROTEIN SLC7A6OS-RELATED"/>
    <property type="match status" value="1"/>
</dbReference>
<feature type="compositionally biased region" description="Low complexity" evidence="10">
    <location>
        <begin position="355"/>
        <end position="376"/>
    </location>
</feature>
<protein>
    <recommendedName>
        <fullName evidence="5">Probable RNA polymerase II nuclear localization protein SLC7A6OS</fullName>
    </recommendedName>
</protein>
<feature type="compositionally biased region" description="Gly residues" evidence="10">
    <location>
        <begin position="546"/>
        <end position="558"/>
    </location>
</feature>
<dbReference type="InterPro" id="IPR013883">
    <property type="entry name" value="TF_Iwr1_dom"/>
</dbReference>
<evidence type="ECO:0000256" key="9">
    <source>
        <dbReference type="ARBA" id="ARBA00023242"/>
    </source>
</evidence>
<feature type="compositionally biased region" description="Acidic residues" evidence="10">
    <location>
        <begin position="575"/>
        <end position="589"/>
    </location>
</feature>
<feature type="compositionally biased region" description="Low complexity" evidence="10">
    <location>
        <begin position="315"/>
        <end position="337"/>
    </location>
</feature>
<accession>A0A835YHF3</accession>
<gene>
    <name evidence="12" type="ORF">HYH03_000841</name>
</gene>
<evidence type="ECO:0000259" key="11">
    <source>
        <dbReference type="Pfam" id="PF08574"/>
    </source>
</evidence>
<feature type="region of interest" description="Disordered" evidence="10">
    <location>
        <begin position="97"/>
        <end position="425"/>
    </location>
</feature>
<reference evidence="12" key="1">
    <citation type="journal article" date="2020" name="bioRxiv">
        <title>Comparative genomics of Chlamydomonas.</title>
        <authorList>
            <person name="Craig R.J."/>
            <person name="Hasan A.R."/>
            <person name="Ness R.W."/>
            <person name="Keightley P.D."/>
        </authorList>
    </citation>
    <scope>NUCLEOTIDE SEQUENCE</scope>
    <source>
        <strain evidence="12">CCAP 11/70</strain>
    </source>
</reference>
<name>A0A835YHF3_9CHLO</name>
<evidence type="ECO:0000256" key="10">
    <source>
        <dbReference type="SAM" id="MobiDB-lite"/>
    </source>
</evidence>
<sequence length="642" mass="66393">MAEAGALTIVRIKRLRDDPAEPEIILEAVGARKTNKLPRYDEVLLQMQGLSVMGGMAMPEPEEVPRRRFRRLRTVEASVLEGMTEAQILDLLRSQAAEAPAGPEPGAEPLGSSTAPPAGGPPPDQAAGPGPGPSSVVSGLQASAAEAEPRWGGVEAGAGEAGPSRRQALKPGTTREGRIANLRQSHRAAGAAARYKQIRGKRQAAAAEAGDEHGGGGGLLHVYDLERLPARTAAGRTAGGGGGPRGSQAGPRPALAEQGEGRHLPQPEPGPGPGQGEGPQRAAGEGAGSKAAGPSAEEALVQQQYGSLLDEYLHSQEAQAQAGPSQAQAPGQAQAPPRRIPARMRPRAPAPPQQPAQTEGAAAAAAGPSTSPLGAAEVVDKPTPAPVASTPGDAGTASARGPEGAGSQDPRPAAAADGSVPVNGTADGEFVYDMYVMVDDGAEGGGGGAAEEGAMEAEAWPWLDAPAGDDFTVPVIEVAEDDDEFFWAGAVEAEAAQRAAAMEEHDSEDSNAESYYANSYPDEEDAPYGDGGDDDDEDDDVACTADGGGGCGAGGYSWGGALAARRHAGRRGSDDDVDSEDDEDEDDEELRGNRRKPVPYGRKPASYYRTEDDDYSEHSSFMSEEDERREAEERRRRAIFMH</sequence>
<evidence type="ECO:0000256" key="2">
    <source>
        <dbReference type="ARBA" id="ARBA00004123"/>
    </source>
</evidence>
<evidence type="ECO:0000256" key="1">
    <source>
        <dbReference type="ARBA" id="ARBA00003202"/>
    </source>
</evidence>
<feature type="compositionally biased region" description="Basic and acidic residues" evidence="10">
    <location>
        <begin position="626"/>
        <end position="635"/>
    </location>
</feature>
<keyword evidence="9" id="KW-0539">Nucleus</keyword>
<dbReference type="AlphaFoldDB" id="A0A835YHF3"/>
<keyword evidence="13" id="KW-1185">Reference proteome</keyword>
<keyword evidence="6" id="KW-0813">Transport</keyword>
<dbReference type="Proteomes" id="UP000612055">
    <property type="component" value="Unassembled WGS sequence"/>
</dbReference>
<dbReference type="EMBL" id="JAEHOE010000002">
    <property type="protein sequence ID" value="KAG2501021.1"/>
    <property type="molecule type" value="Genomic_DNA"/>
</dbReference>
<feature type="compositionally biased region" description="Low complexity" evidence="10">
    <location>
        <begin position="97"/>
        <end position="117"/>
    </location>
</feature>
<dbReference type="GO" id="GO:0015031">
    <property type="term" value="P:protein transport"/>
    <property type="evidence" value="ECO:0007669"/>
    <property type="project" value="UniProtKB-KW"/>
</dbReference>
<comment type="subcellular location">
    <subcellularLocation>
        <location evidence="3">Cytoplasm</location>
    </subcellularLocation>
    <subcellularLocation>
        <location evidence="2">Nucleus</location>
    </subcellularLocation>
</comment>
<comment type="similarity">
    <text evidence="4">Belongs to the IWR1/SLC7A6OS family.</text>
</comment>
<evidence type="ECO:0000313" key="13">
    <source>
        <dbReference type="Proteomes" id="UP000612055"/>
    </source>
</evidence>
<feature type="compositionally biased region" description="Acidic residues" evidence="10">
    <location>
        <begin position="521"/>
        <end position="541"/>
    </location>
</feature>
<keyword evidence="7" id="KW-0963">Cytoplasm</keyword>
<evidence type="ECO:0000256" key="6">
    <source>
        <dbReference type="ARBA" id="ARBA00022448"/>
    </source>
</evidence>
<evidence type="ECO:0000256" key="3">
    <source>
        <dbReference type="ARBA" id="ARBA00004496"/>
    </source>
</evidence>
<dbReference type="GO" id="GO:0005634">
    <property type="term" value="C:nucleus"/>
    <property type="evidence" value="ECO:0007669"/>
    <property type="project" value="UniProtKB-SubCell"/>
</dbReference>
<feature type="region of interest" description="Disordered" evidence="10">
    <location>
        <begin position="497"/>
        <end position="642"/>
    </location>
</feature>
<dbReference type="OrthoDB" id="552763at2759"/>
<proteinExistence type="inferred from homology"/>
<feature type="domain" description="Transcription factor Iwr1" evidence="11">
    <location>
        <begin position="429"/>
        <end position="524"/>
    </location>
</feature>
<feature type="compositionally biased region" description="Low complexity" evidence="10">
    <location>
        <begin position="278"/>
        <end position="299"/>
    </location>
</feature>
<dbReference type="GO" id="GO:0005737">
    <property type="term" value="C:cytoplasm"/>
    <property type="evidence" value="ECO:0007669"/>
    <property type="project" value="UniProtKB-SubCell"/>
</dbReference>
<evidence type="ECO:0000256" key="5">
    <source>
        <dbReference type="ARBA" id="ARBA00017036"/>
    </source>
</evidence>
<dbReference type="InterPro" id="IPR040218">
    <property type="entry name" value="SLC7A6OS"/>
</dbReference>
<keyword evidence="8" id="KW-0653">Protein transport</keyword>